<organism evidence="1 2">
    <name type="scientific">Lachnospira pectinoschiza</name>
    <dbReference type="NCBI Taxonomy" id="28052"/>
    <lineage>
        <taxon>Bacteria</taxon>
        <taxon>Bacillati</taxon>
        <taxon>Bacillota</taxon>
        <taxon>Clostridia</taxon>
        <taxon>Lachnospirales</taxon>
        <taxon>Lachnospiraceae</taxon>
        <taxon>Lachnospira</taxon>
    </lineage>
</organism>
<dbReference type="RefSeq" id="WP_074520968.1">
    <property type="nucleotide sequence ID" value="NZ_FNHZ01000001.1"/>
</dbReference>
<dbReference type="Proteomes" id="UP000187651">
    <property type="component" value="Unassembled WGS sequence"/>
</dbReference>
<keyword evidence="2" id="KW-1185">Reference proteome</keyword>
<name>A0A1G9UGD1_9FIRM</name>
<protein>
    <submittedName>
        <fullName evidence="1">Uncharacterized protein</fullName>
    </submittedName>
</protein>
<reference evidence="2" key="1">
    <citation type="submission" date="2016-10" db="EMBL/GenBank/DDBJ databases">
        <authorList>
            <person name="Varghese N."/>
            <person name="Submissions S."/>
        </authorList>
    </citation>
    <scope>NUCLEOTIDE SEQUENCE [LARGE SCALE GENOMIC DNA]</scope>
    <source>
        <strain evidence="2">M83</strain>
    </source>
</reference>
<dbReference type="AlphaFoldDB" id="A0A1G9UGD1"/>
<evidence type="ECO:0000313" key="2">
    <source>
        <dbReference type="Proteomes" id="UP000187651"/>
    </source>
</evidence>
<gene>
    <name evidence="1" type="ORF">SAMN05216544_0749</name>
</gene>
<dbReference type="EMBL" id="FNHZ01000001">
    <property type="protein sequence ID" value="SDM58814.1"/>
    <property type="molecule type" value="Genomic_DNA"/>
</dbReference>
<evidence type="ECO:0000313" key="1">
    <source>
        <dbReference type="EMBL" id="SDM58814.1"/>
    </source>
</evidence>
<sequence length="103" mass="12210">MKKRNELKVNNDYYLQNEIIEIDNYCDKKGILDNQKKRMATLAAYLMKHNESESDNTIDDEDFDSDLKLAKEFLKDEIIFVNEMKRDFNVEALKTYFSGIVND</sequence>
<proteinExistence type="predicted"/>
<accession>A0A1G9UGD1</accession>